<proteinExistence type="predicted"/>
<evidence type="ECO:0000256" key="1">
    <source>
        <dbReference type="SAM" id="MobiDB-lite"/>
    </source>
</evidence>
<comment type="caution">
    <text evidence="2">The sequence shown here is derived from an EMBL/GenBank/DDBJ whole genome shotgun (WGS) entry which is preliminary data.</text>
</comment>
<evidence type="ECO:0000313" key="2">
    <source>
        <dbReference type="EMBL" id="GFY60142.1"/>
    </source>
</evidence>
<keyword evidence="3" id="KW-1185">Reference proteome</keyword>
<sequence>MLGNTRIRTTVTLLQMVWLNRPYRTLTASVSRYKMDRVATSGPLGLRKRASGPQSILLEMVLKNHCASRKNSLNLQVRPQRIPPSFLRLREHSGLLSQLLLPRHSSTSSSKQPPKSSHAF</sequence>
<evidence type="ECO:0000313" key="3">
    <source>
        <dbReference type="Proteomes" id="UP000886998"/>
    </source>
</evidence>
<feature type="region of interest" description="Disordered" evidence="1">
    <location>
        <begin position="100"/>
        <end position="120"/>
    </location>
</feature>
<dbReference type="AlphaFoldDB" id="A0A8X6XTV8"/>
<gene>
    <name evidence="2" type="ORF">TNIN_163861</name>
</gene>
<protein>
    <submittedName>
        <fullName evidence="2">Uncharacterized protein</fullName>
    </submittedName>
</protein>
<feature type="compositionally biased region" description="Low complexity" evidence="1">
    <location>
        <begin position="105"/>
        <end position="120"/>
    </location>
</feature>
<reference evidence="2" key="1">
    <citation type="submission" date="2020-08" db="EMBL/GenBank/DDBJ databases">
        <title>Multicomponent nature underlies the extraordinary mechanical properties of spider dragline silk.</title>
        <authorList>
            <person name="Kono N."/>
            <person name="Nakamura H."/>
            <person name="Mori M."/>
            <person name="Yoshida Y."/>
            <person name="Ohtoshi R."/>
            <person name="Malay A.D."/>
            <person name="Moran D.A.P."/>
            <person name="Tomita M."/>
            <person name="Numata K."/>
            <person name="Arakawa K."/>
        </authorList>
    </citation>
    <scope>NUCLEOTIDE SEQUENCE</scope>
</reference>
<name>A0A8X6XTV8_9ARAC</name>
<accession>A0A8X6XTV8</accession>
<dbReference type="Proteomes" id="UP000886998">
    <property type="component" value="Unassembled WGS sequence"/>
</dbReference>
<dbReference type="EMBL" id="BMAV01012995">
    <property type="protein sequence ID" value="GFY60142.1"/>
    <property type="molecule type" value="Genomic_DNA"/>
</dbReference>
<organism evidence="2 3">
    <name type="scientific">Trichonephila inaurata madagascariensis</name>
    <dbReference type="NCBI Taxonomy" id="2747483"/>
    <lineage>
        <taxon>Eukaryota</taxon>
        <taxon>Metazoa</taxon>
        <taxon>Ecdysozoa</taxon>
        <taxon>Arthropoda</taxon>
        <taxon>Chelicerata</taxon>
        <taxon>Arachnida</taxon>
        <taxon>Araneae</taxon>
        <taxon>Araneomorphae</taxon>
        <taxon>Entelegynae</taxon>
        <taxon>Araneoidea</taxon>
        <taxon>Nephilidae</taxon>
        <taxon>Trichonephila</taxon>
        <taxon>Trichonephila inaurata</taxon>
    </lineage>
</organism>